<dbReference type="Proteomes" id="UP000836841">
    <property type="component" value="Chromosome 4"/>
</dbReference>
<comment type="similarity">
    <text evidence="7">Belongs to the eIF-6 family.</text>
</comment>
<comment type="subcellular location">
    <subcellularLocation>
        <location evidence="7">Cytoplasm</location>
    </subcellularLocation>
    <subcellularLocation>
        <location evidence="7">Nucleus</location>
        <location evidence="7">Nucleolus</location>
    </subcellularLocation>
    <subcellularLocation>
        <location evidence="1">Nucleus</location>
    </subcellularLocation>
    <text evidence="7">Shuttles between cytoplasm and nucleus/nucleolus.</text>
</comment>
<dbReference type="Pfam" id="PF13934">
    <property type="entry name" value="ELYS"/>
    <property type="match status" value="1"/>
</dbReference>
<accession>A0AAU9S561</accession>
<feature type="region of interest" description="Disordered" evidence="8">
    <location>
        <begin position="717"/>
        <end position="809"/>
    </location>
</feature>
<feature type="compositionally biased region" description="Polar residues" evidence="8">
    <location>
        <begin position="924"/>
        <end position="938"/>
    </location>
</feature>
<keyword evidence="6 7" id="KW-0539">Nucleus</keyword>
<dbReference type="SUPFAM" id="SSF55909">
    <property type="entry name" value="Pentein"/>
    <property type="match status" value="1"/>
</dbReference>
<protein>
    <recommendedName>
        <fullName evidence="7">Eukaryotic translation initiation factor 6</fullName>
        <shortName evidence="7">eIF-6</shortName>
    </recommendedName>
</protein>
<dbReference type="GO" id="GO:0003743">
    <property type="term" value="F:translation initiation factor activity"/>
    <property type="evidence" value="ECO:0007669"/>
    <property type="project" value="UniProtKB-UniRule"/>
</dbReference>
<dbReference type="PANTHER" id="PTHR47358">
    <property type="entry name" value="E3 UBIQUITIN-PROTEIN LIGASE HOS1"/>
    <property type="match status" value="1"/>
</dbReference>
<dbReference type="Gene3D" id="3.30.40.10">
    <property type="entry name" value="Zinc/RING finger domain, C3HC4 (zinc finger)"/>
    <property type="match status" value="1"/>
</dbReference>
<dbReference type="GO" id="GO:0042273">
    <property type="term" value="P:ribosomal large subunit biogenesis"/>
    <property type="evidence" value="ECO:0007669"/>
    <property type="project" value="UniProtKB-UniRule"/>
</dbReference>
<evidence type="ECO:0000256" key="6">
    <source>
        <dbReference type="ARBA" id="ARBA00023242"/>
    </source>
</evidence>
<dbReference type="AlphaFoldDB" id="A0AAU9S561"/>
<comment type="function">
    <text evidence="7">Binds to the 60S ribosomal subunit and prevents its association with the 40S ribosomal subunit to form the 80S initiation complex in the cytoplasm. May also be involved in ribosome biogenesis.</text>
</comment>
<dbReference type="InterPro" id="IPR025151">
    <property type="entry name" value="ELYS_dom"/>
</dbReference>
<evidence type="ECO:0000259" key="9">
    <source>
        <dbReference type="Pfam" id="PF13934"/>
    </source>
</evidence>
<dbReference type="PANTHER" id="PTHR47358:SF2">
    <property type="entry name" value="E3 UBIQUITIN-PROTEIN LIGASE HOS1"/>
    <property type="match status" value="1"/>
</dbReference>
<dbReference type="EMBL" id="OU466860">
    <property type="protein sequence ID" value="CAH2058691.1"/>
    <property type="molecule type" value="Genomic_DNA"/>
</dbReference>
<dbReference type="InterPro" id="IPR013083">
    <property type="entry name" value="Znf_RING/FYVE/PHD"/>
</dbReference>
<feature type="compositionally biased region" description="Basic and acidic residues" evidence="8">
    <location>
        <begin position="841"/>
        <end position="856"/>
    </location>
</feature>
<evidence type="ECO:0000256" key="8">
    <source>
        <dbReference type="SAM" id="MobiDB-lite"/>
    </source>
</evidence>
<evidence type="ECO:0000256" key="3">
    <source>
        <dbReference type="ARBA" id="ARBA00022517"/>
    </source>
</evidence>
<dbReference type="GO" id="GO:0005730">
    <property type="term" value="C:nucleolus"/>
    <property type="evidence" value="ECO:0007669"/>
    <property type="project" value="UniProtKB-SubCell"/>
</dbReference>
<name>A0AAU9S561_THLAR</name>
<feature type="region of interest" description="Disordered" evidence="8">
    <location>
        <begin position="824"/>
        <end position="857"/>
    </location>
</feature>
<dbReference type="GO" id="GO:0005737">
    <property type="term" value="C:cytoplasm"/>
    <property type="evidence" value="ECO:0007669"/>
    <property type="project" value="UniProtKB-SubCell"/>
</dbReference>
<dbReference type="FunFam" id="3.75.10.10:FF:000006">
    <property type="entry name" value="Eukaryotic translation initiation factor 6"/>
    <property type="match status" value="1"/>
</dbReference>
<feature type="region of interest" description="Disordered" evidence="8">
    <location>
        <begin position="921"/>
        <end position="968"/>
    </location>
</feature>
<feature type="domain" description="ELYS-like" evidence="9">
    <location>
        <begin position="364"/>
        <end position="635"/>
    </location>
</feature>
<evidence type="ECO:0000256" key="7">
    <source>
        <dbReference type="HAMAP-Rule" id="MF_03132"/>
    </source>
</evidence>
<dbReference type="GO" id="GO:0016567">
    <property type="term" value="P:protein ubiquitination"/>
    <property type="evidence" value="ECO:0007669"/>
    <property type="project" value="InterPro"/>
</dbReference>
<proteinExistence type="inferred from homology"/>
<dbReference type="GO" id="GO:0042256">
    <property type="term" value="P:cytosolic ribosome assembly"/>
    <property type="evidence" value="ECO:0007669"/>
    <property type="project" value="UniProtKB-UniRule"/>
</dbReference>
<dbReference type="Pfam" id="PF01912">
    <property type="entry name" value="eIF-6"/>
    <property type="match status" value="1"/>
</dbReference>
<evidence type="ECO:0000256" key="1">
    <source>
        <dbReference type="ARBA" id="ARBA00004123"/>
    </source>
</evidence>
<keyword evidence="4 7" id="KW-0396">Initiation factor</keyword>
<sequence length="1191" mass="132985">MDTREINGSASAARSISLPQQPNYSSKPVQMLLLLLASSTFRIVASASLCLFARGSYFSLACSVILVAFQEALRHLASINLRELCNEAKVERCRGTRNSASCGKYVSYVLNPCGHASLCTECCQWCEDCPICRSRRPKTGYRLQLRLYDECVEAGLISPTHEEASQDSDEDEHQLEADVHRLYSLFDVAMNNNLISVVCHYITSVCMDETAVSSDPVIAFLLDEVVVKNWVKRTFRSILSELQQIYNLETKEMQGWLDKLLKCSKQVAGICSVFEVMESAFKGSVSPQLQDVQKLRDNIGKTKQHLDIMVWCIRHGFLEDVKSRYSNLTSWNVLVRERKSNAIKRAWPDPVDQSSDCNGQGAFLFIEDALENLEGEPEYSQDIGADLEVGCLKNNERSVLRSKIDGTSGSYPFENLRTAADILFLHGSSDLVVAKQAIFLYYLFDRHWTTPEKYWKHIIDDFAATFGITRHSLLESSVFYLLDDHTEEALEEACRTLPEICGPETYPKVAQVLLERENPEAALMVLRWSGRDGVSELVSIGEAVTAVRVRVECGLLSEAFTYQRTLCLKVKENKLKSGAVKHVSDDLDSWSWREWMEILVNEFCCLSIRRNLVDRIIELPWNPDEEKYLHRCLLDSAIDDPSSAVGSLLVVFYLQRYRYIQAYQVDLKLQKIEEAFVSENRIGEEAMSRMQSQSHWRKDLVDKAIDLLPVIQQQQLRSGQFSEMEDTSESASEAARNSDLPDAPEMVTSSIPSSTTSVFLQRANNAGAREPAANNGSPFQPSHLIGNASADNSHGRLFTSTNRGHKSEVRSITKTLKFGEVSSSPFKDLNRARGNSQLKGKRTEETSPETNVDRFMKNNISPPYLRRATANNPVTMKPSSNHLNGSAQKPESTFFGTRMQPDKELMSRNFVDLDDPMDMSSSLKNSNVLATESRNNSGGLRWRSDEASDEEDEPKWGMEPISSGSMPVKGRRRVVGSYNGYSGFESKLKGVIPIVMTSIGESGTIGSLCVGNKNGLLLSHTITDQELQHVRDSLPDQVVVQRIEEPLCALGNAIACNDYVALVHPKLEKETEEIISDVLGVEVYRQTIANNELVGSYCALSNIGGMVHPDTKVEEMKELANLLQVPLVAGTVNRGSQVISAGLTVNDWTAFCGSDTTAIELSVVNSIFKLAEAQPNFVVGEMRKPLIDTYV</sequence>
<evidence type="ECO:0000313" key="11">
    <source>
        <dbReference type="Proteomes" id="UP000836841"/>
    </source>
</evidence>
<keyword evidence="11" id="KW-1185">Reference proteome</keyword>
<keyword evidence="5 7" id="KW-0648">Protein biosynthesis</keyword>
<evidence type="ECO:0000256" key="5">
    <source>
        <dbReference type="ARBA" id="ARBA00022917"/>
    </source>
</evidence>
<dbReference type="GO" id="GO:0043023">
    <property type="term" value="F:ribosomal large subunit binding"/>
    <property type="evidence" value="ECO:0007669"/>
    <property type="project" value="UniProtKB-UniRule"/>
</dbReference>
<organism evidence="10 11">
    <name type="scientific">Thlaspi arvense</name>
    <name type="common">Field penny-cress</name>
    <dbReference type="NCBI Taxonomy" id="13288"/>
    <lineage>
        <taxon>Eukaryota</taxon>
        <taxon>Viridiplantae</taxon>
        <taxon>Streptophyta</taxon>
        <taxon>Embryophyta</taxon>
        <taxon>Tracheophyta</taxon>
        <taxon>Spermatophyta</taxon>
        <taxon>Magnoliopsida</taxon>
        <taxon>eudicotyledons</taxon>
        <taxon>Gunneridae</taxon>
        <taxon>Pentapetalae</taxon>
        <taxon>rosids</taxon>
        <taxon>malvids</taxon>
        <taxon>Brassicales</taxon>
        <taxon>Brassicaceae</taxon>
        <taxon>Thlaspideae</taxon>
        <taxon>Thlaspi</taxon>
    </lineage>
</organism>
<dbReference type="SMART" id="SM00654">
    <property type="entry name" value="eIF6"/>
    <property type="match status" value="1"/>
</dbReference>
<dbReference type="NCBIfam" id="TIGR00323">
    <property type="entry name" value="eIF-6"/>
    <property type="match status" value="1"/>
</dbReference>
<comment type="subunit">
    <text evidence="7">Monomer. Associates with the 60S ribosomal subunit.</text>
</comment>
<dbReference type="Gene3D" id="3.75.10.10">
    <property type="entry name" value="L-arginine/glycine Amidinotransferase, Chain A"/>
    <property type="match status" value="1"/>
</dbReference>
<keyword evidence="2 7" id="KW-0963">Cytoplasm</keyword>
<gene>
    <name evidence="7" type="primary">EIF6</name>
    <name evidence="10" type="ORF">TAV2_LOCUS12705</name>
</gene>
<evidence type="ECO:0000313" key="10">
    <source>
        <dbReference type="EMBL" id="CAH2058691.1"/>
    </source>
</evidence>
<dbReference type="GO" id="GO:0004842">
    <property type="term" value="F:ubiquitin-protein transferase activity"/>
    <property type="evidence" value="ECO:0007669"/>
    <property type="project" value="InterPro"/>
</dbReference>
<evidence type="ECO:0000256" key="2">
    <source>
        <dbReference type="ARBA" id="ARBA00022490"/>
    </source>
</evidence>
<reference evidence="10 11" key="1">
    <citation type="submission" date="2022-03" db="EMBL/GenBank/DDBJ databases">
        <authorList>
            <person name="Nunn A."/>
            <person name="Chopra R."/>
            <person name="Nunn A."/>
            <person name="Contreras Garrido A."/>
        </authorList>
    </citation>
    <scope>NUCLEOTIDE SEQUENCE [LARGE SCALE GENOMIC DNA]</scope>
</reference>
<dbReference type="CDD" id="cd00527">
    <property type="entry name" value="IF6"/>
    <property type="match status" value="1"/>
</dbReference>
<keyword evidence="3 7" id="KW-0690">Ribosome biogenesis</keyword>
<dbReference type="HAMAP" id="MF_00032">
    <property type="entry name" value="eIF_6"/>
    <property type="match status" value="1"/>
</dbReference>
<dbReference type="InterPro" id="IPR044718">
    <property type="entry name" value="HOS1"/>
</dbReference>
<feature type="compositionally biased region" description="Low complexity" evidence="8">
    <location>
        <begin position="748"/>
        <end position="757"/>
    </location>
</feature>
<dbReference type="InterPro" id="IPR002769">
    <property type="entry name" value="eIF6"/>
</dbReference>
<evidence type="ECO:0000256" key="4">
    <source>
        <dbReference type="ARBA" id="ARBA00022540"/>
    </source>
</evidence>